<organism evidence="4 5">
    <name type="scientific">Bacillus taeanensis</name>
    <dbReference type="NCBI Taxonomy" id="273032"/>
    <lineage>
        <taxon>Bacteria</taxon>
        <taxon>Bacillati</taxon>
        <taxon>Bacillota</taxon>
        <taxon>Bacilli</taxon>
        <taxon>Bacillales</taxon>
        <taxon>Bacillaceae</taxon>
        <taxon>Bacillus</taxon>
    </lineage>
</organism>
<feature type="chain" id="PRO_5039386887" evidence="2">
    <location>
        <begin position="27"/>
        <end position="276"/>
    </location>
</feature>
<dbReference type="InterPro" id="IPR003709">
    <property type="entry name" value="VanY-like_core_dom"/>
</dbReference>
<feature type="domain" description="D-alanyl-D-alanine carboxypeptidase-like core" evidence="3">
    <location>
        <begin position="128"/>
        <end position="257"/>
    </location>
</feature>
<accession>A0A366Y260</accession>
<dbReference type="GO" id="GO:0004180">
    <property type="term" value="F:carboxypeptidase activity"/>
    <property type="evidence" value="ECO:0007669"/>
    <property type="project" value="UniProtKB-KW"/>
</dbReference>
<keyword evidence="2" id="KW-0732">Signal</keyword>
<dbReference type="PANTHER" id="PTHR34385">
    <property type="entry name" value="D-ALANYL-D-ALANINE CARBOXYPEPTIDASE"/>
    <property type="match status" value="1"/>
</dbReference>
<evidence type="ECO:0000256" key="1">
    <source>
        <dbReference type="SAM" id="MobiDB-lite"/>
    </source>
</evidence>
<dbReference type="SUPFAM" id="SSF55166">
    <property type="entry name" value="Hedgehog/DD-peptidase"/>
    <property type="match status" value="1"/>
</dbReference>
<evidence type="ECO:0000256" key="2">
    <source>
        <dbReference type="SAM" id="SignalP"/>
    </source>
</evidence>
<feature type="region of interest" description="Disordered" evidence="1">
    <location>
        <begin position="28"/>
        <end position="71"/>
    </location>
</feature>
<dbReference type="InterPro" id="IPR058193">
    <property type="entry name" value="VanY/YodJ_core_dom"/>
</dbReference>
<dbReference type="OrthoDB" id="9792074at2"/>
<keyword evidence="4" id="KW-0645">Protease</keyword>
<dbReference type="PANTHER" id="PTHR34385:SF1">
    <property type="entry name" value="PEPTIDOGLYCAN L-ALANYL-D-GLUTAMATE ENDOPEPTIDASE CWLK"/>
    <property type="match status" value="1"/>
</dbReference>
<reference evidence="4 5" key="1">
    <citation type="submission" date="2018-07" db="EMBL/GenBank/DDBJ databases">
        <title>Lottiidibacillus patelloidae gen. nov., sp. nov., isolated from the intestinal tract of a marine limpet and the reclassification of B. taeanensis BH030017T, B. algicola KMM 3737T and B. hwajinpoensis SW-72T as genus Lottiidibacillus.</title>
        <authorList>
            <person name="Liu R."/>
            <person name="Huang Z."/>
        </authorList>
    </citation>
    <scope>NUCLEOTIDE SEQUENCE [LARGE SCALE GENOMIC DNA]</scope>
    <source>
        <strain evidence="4 5">BH030017</strain>
    </source>
</reference>
<sequence length="276" mass="31259">MKLFKKMSIGVIALAALTACTPTVNQVEDHEQTVKNPSEETADHLQENNDENKKDSDQAAKNNNEEKKKLPTLAETITKGENGKDVVTNPNDILVVANKERRLPSDYIPDDLAEPNVPFTFEEDVPKKLMRKEAAAALESLFNQAEKENIHILAQSGYRSYETQQAIFAYNAKRYGSEEEANKVSAYPGESEHQTGLSMDITSSSAEYQLVEAFGETKEGRWVAENAHKFGYIVRYQKGKEQITGYQYEPWHLRYVGIEAASHIYKQNMTLEEYLQ</sequence>
<dbReference type="InterPro" id="IPR052179">
    <property type="entry name" value="DD-CPase-like"/>
</dbReference>
<dbReference type="Gene3D" id="3.30.1380.10">
    <property type="match status" value="1"/>
</dbReference>
<comment type="caution">
    <text evidence="4">The sequence shown here is derived from an EMBL/GenBank/DDBJ whole genome shotgun (WGS) entry which is preliminary data.</text>
</comment>
<evidence type="ECO:0000313" key="4">
    <source>
        <dbReference type="EMBL" id="RBW71079.1"/>
    </source>
</evidence>
<dbReference type="Proteomes" id="UP000253314">
    <property type="component" value="Unassembled WGS sequence"/>
</dbReference>
<feature type="signal peptide" evidence="2">
    <location>
        <begin position="1"/>
        <end position="26"/>
    </location>
</feature>
<keyword evidence="5" id="KW-1185">Reference proteome</keyword>
<dbReference type="AlphaFoldDB" id="A0A366Y260"/>
<evidence type="ECO:0000313" key="5">
    <source>
        <dbReference type="Proteomes" id="UP000253314"/>
    </source>
</evidence>
<name>A0A366Y260_9BACI</name>
<protein>
    <submittedName>
        <fullName evidence="4">D-alanyl-D-alanine carboxypeptidase family protein</fullName>
    </submittedName>
</protein>
<dbReference type="EMBL" id="QOCW01000002">
    <property type="protein sequence ID" value="RBW71079.1"/>
    <property type="molecule type" value="Genomic_DNA"/>
</dbReference>
<feature type="compositionally biased region" description="Basic and acidic residues" evidence="1">
    <location>
        <begin position="28"/>
        <end position="69"/>
    </location>
</feature>
<evidence type="ECO:0000259" key="3">
    <source>
        <dbReference type="Pfam" id="PF02557"/>
    </source>
</evidence>
<dbReference type="RefSeq" id="WP_113804559.1">
    <property type="nucleotide sequence ID" value="NZ_QOCW01000002.1"/>
</dbReference>
<dbReference type="CDD" id="cd14852">
    <property type="entry name" value="LD-carboxypeptidase"/>
    <property type="match status" value="1"/>
</dbReference>
<dbReference type="GO" id="GO:0006508">
    <property type="term" value="P:proteolysis"/>
    <property type="evidence" value="ECO:0007669"/>
    <property type="project" value="InterPro"/>
</dbReference>
<keyword evidence="4" id="KW-0378">Hydrolase</keyword>
<dbReference type="Pfam" id="PF02557">
    <property type="entry name" value="VanY"/>
    <property type="match status" value="1"/>
</dbReference>
<gene>
    <name evidence="4" type="ORF">DS031_03545</name>
</gene>
<dbReference type="PROSITE" id="PS51257">
    <property type="entry name" value="PROKAR_LIPOPROTEIN"/>
    <property type="match status" value="1"/>
</dbReference>
<proteinExistence type="predicted"/>
<keyword evidence="4" id="KW-0121">Carboxypeptidase</keyword>
<dbReference type="InterPro" id="IPR009045">
    <property type="entry name" value="Zn_M74/Hedgehog-like"/>
</dbReference>